<evidence type="ECO:0000256" key="2">
    <source>
        <dbReference type="ARBA" id="ARBA00023004"/>
    </source>
</evidence>
<dbReference type="Pfam" id="PF13237">
    <property type="entry name" value="Fer4_10"/>
    <property type="match status" value="1"/>
</dbReference>
<keyword evidence="1" id="KW-0479">Metal-binding</keyword>
<feature type="domain" description="4Fe-4S ferredoxin-type" evidence="5">
    <location>
        <begin position="192"/>
        <end position="222"/>
    </location>
</feature>
<reference evidence="6" key="1">
    <citation type="submission" date="2016-08" db="EMBL/GenBank/DDBJ databases">
        <authorList>
            <person name="Seilhamer J.J."/>
        </authorList>
    </citation>
    <scope>NUCLEOTIDE SEQUENCE</scope>
    <source>
        <strain evidence="6">86</strain>
    </source>
</reference>
<protein>
    <submittedName>
        <fullName evidence="6">4Fe-4S ferredoxin, iron-sulfur binding domain protein</fullName>
    </submittedName>
</protein>
<dbReference type="InterPro" id="IPR008254">
    <property type="entry name" value="Flavodoxin/NO_synth"/>
</dbReference>
<accession>A0A212LYS7</accession>
<dbReference type="SUPFAM" id="SSF54862">
    <property type="entry name" value="4Fe-4S ferredoxins"/>
    <property type="match status" value="1"/>
</dbReference>
<dbReference type="InterPro" id="IPR017896">
    <property type="entry name" value="4Fe4S_Fe-S-bd"/>
</dbReference>
<dbReference type="PANTHER" id="PTHR43122">
    <property type="entry name" value="FERREDOXIN SUBUNIT OF PYRUVATE:FLAVODOXIN OXIDOREDUCTASE-RELATED"/>
    <property type="match status" value="1"/>
</dbReference>
<organism evidence="6">
    <name type="scientific">uncultured Sporomusa sp</name>
    <dbReference type="NCBI Taxonomy" id="307249"/>
    <lineage>
        <taxon>Bacteria</taxon>
        <taxon>Bacillati</taxon>
        <taxon>Bacillota</taxon>
        <taxon>Negativicutes</taxon>
        <taxon>Selenomonadales</taxon>
        <taxon>Sporomusaceae</taxon>
        <taxon>Sporomusa</taxon>
        <taxon>environmental samples</taxon>
    </lineage>
</organism>
<dbReference type="Gene3D" id="3.30.70.20">
    <property type="match status" value="1"/>
</dbReference>
<dbReference type="NCBIfam" id="NF038196">
    <property type="entry name" value="ferrodoxin_EFR1"/>
    <property type="match status" value="1"/>
</dbReference>
<gene>
    <name evidence="6" type="ORF">KL86SPO_50515</name>
</gene>
<dbReference type="GO" id="GO:0016651">
    <property type="term" value="F:oxidoreductase activity, acting on NAD(P)H"/>
    <property type="evidence" value="ECO:0007669"/>
    <property type="project" value="UniProtKB-ARBA"/>
</dbReference>
<dbReference type="InterPro" id="IPR026816">
    <property type="entry name" value="Flavodoxin_dom"/>
</dbReference>
<name>A0A212LYS7_9FIRM</name>
<evidence type="ECO:0000256" key="3">
    <source>
        <dbReference type="ARBA" id="ARBA00023014"/>
    </source>
</evidence>
<evidence type="ECO:0000259" key="4">
    <source>
        <dbReference type="PROSITE" id="PS50902"/>
    </source>
</evidence>
<keyword evidence="3" id="KW-0411">Iron-sulfur</keyword>
<dbReference type="InterPro" id="IPR047964">
    <property type="entry name" value="EFR1-like"/>
</dbReference>
<dbReference type="PANTHER" id="PTHR43122:SF1">
    <property type="entry name" value="IRON-SULFUR-BINDING PROTEIN"/>
    <property type="match status" value="1"/>
</dbReference>
<keyword evidence="2" id="KW-0408">Iron</keyword>
<sequence length="272" mass="30545">MDWKVTAMYFSATGTTKKIIVGIAEKLSENINGERKVTIQDFTLPDSRQEPKQFTANDIVVFGVPVYAGRVPNVLLKYLNTITGNGALAIAVTVYGNRNYDDALIELTDILQANGFTVIAGGAFIGEHSFSRTLAKNRPDDHDMAIVKEFAHQLKVKLIDQNSVEPVEVSGNRPYRYYYIPKNEQGEPVDIRKVTPKTNDRCTNCGLCTRLCPMGSIDSEEASKMKGICIKCGACVKSCPVNAKYYDDKNYIRHKEELEIDFSHRREPEFFI</sequence>
<proteinExistence type="predicted"/>
<dbReference type="Pfam" id="PF12724">
    <property type="entry name" value="Flavodoxin_5"/>
    <property type="match status" value="1"/>
</dbReference>
<dbReference type="EMBL" id="FMJE01000005">
    <property type="protein sequence ID" value="SCM82744.1"/>
    <property type="molecule type" value="Genomic_DNA"/>
</dbReference>
<dbReference type="InterPro" id="IPR029039">
    <property type="entry name" value="Flavoprotein-like_sf"/>
</dbReference>
<dbReference type="PROSITE" id="PS51379">
    <property type="entry name" value="4FE4S_FER_2"/>
    <property type="match status" value="2"/>
</dbReference>
<dbReference type="GO" id="GO:0010181">
    <property type="term" value="F:FMN binding"/>
    <property type="evidence" value="ECO:0007669"/>
    <property type="project" value="InterPro"/>
</dbReference>
<evidence type="ECO:0000313" key="6">
    <source>
        <dbReference type="EMBL" id="SCM82744.1"/>
    </source>
</evidence>
<dbReference type="SUPFAM" id="SSF52218">
    <property type="entry name" value="Flavoproteins"/>
    <property type="match status" value="1"/>
</dbReference>
<dbReference type="AlphaFoldDB" id="A0A212LYS7"/>
<dbReference type="PROSITE" id="PS50902">
    <property type="entry name" value="FLAVODOXIN_LIKE"/>
    <property type="match status" value="1"/>
</dbReference>
<feature type="domain" description="Flavodoxin-like" evidence="4">
    <location>
        <begin position="5"/>
        <end position="155"/>
    </location>
</feature>
<dbReference type="GO" id="GO:0046872">
    <property type="term" value="F:metal ion binding"/>
    <property type="evidence" value="ECO:0007669"/>
    <property type="project" value="UniProtKB-KW"/>
</dbReference>
<dbReference type="RefSeq" id="WP_288185345.1">
    <property type="nucleotide sequence ID" value="NZ_LT608335.1"/>
</dbReference>
<dbReference type="PROSITE" id="PS00198">
    <property type="entry name" value="4FE4S_FER_1"/>
    <property type="match status" value="1"/>
</dbReference>
<dbReference type="GO" id="GO:0051536">
    <property type="term" value="F:iron-sulfur cluster binding"/>
    <property type="evidence" value="ECO:0007669"/>
    <property type="project" value="UniProtKB-KW"/>
</dbReference>
<dbReference type="InterPro" id="IPR017900">
    <property type="entry name" value="4Fe4S_Fe_S_CS"/>
</dbReference>
<evidence type="ECO:0000259" key="5">
    <source>
        <dbReference type="PROSITE" id="PS51379"/>
    </source>
</evidence>
<dbReference type="Gene3D" id="3.40.50.360">
    <property type="match status" value="1"/>
</dbReference>
<evidence type="ECO:0000256" key="1">
    <source>
        <dbReference type="ARBA" id="ARBA00022723"/>
    </source>
</evidence>
<feature type="domain" description="4Fe-4S ferredoxin-type" evidence="5">
    <location>
        <begin position="229"/>
        <end position="249"/>
    </location>
</feature>